<dbReference type="STRING" id="365046.Rta_04430"/>
<dbReference type="InterPro" id="IPR036514">
    <property type="entry name" value="SGNH_hydro_sf"/>
</dbReference>
<reference evidence="2 3" key="2">
    <citation type="journal article" date="2011" name="PLoS ONE">
        <title>The Cyst-Dividing Bacterium Ramlibacter tataouinensis TTB310 Genome Reveals a Well-Stocked Toolbox for Adaptation to a Desert Environment.</title>
        <authorList>
            <person name="De Luca G."/>
            <person name="Barakat M."/>
            <person name="Ortet P."/>
            <person name="Fochesato S."/>
            <person name="Jourlin-Castelli C."/>
            <person name="Ansaldi M."/>
            <person name="Py B."/>
            <person name="Fichant G."/>
            <person name="Coutinho P.M."/>
            <person name="Voulhoux R."/>
            <person name="Bastien O."/>
            <person name="Marechal E."/>
            <person name="Henrissat B."/>
            <person name="Quentin Y."/>
            <person name="Noirot P."/>
            <person name="Filloux A."/>
            <person name="Mejean V."/>
            <person name="Dubow M.S."/>
            <person name="Barras F."/>
            <person name="Barbe V."/>
            <person name="Weissenbach J."/>
            <person name="Mihalcescu I."/>
            <person name="Vermeglio A."/>
            <person name="Achouak W."/>
            <person name="Heulin T."/>
        </authorList>
    </citation>
    <scope>NUCLEOTIDE SEQUENCE [LARGE SCALE GENOMIC DNA]</scope>
    <source>
        <strain evidence="3">ATCC BAA-407 / DSM 14655 / LMG 21543 / TTB310</strain>
    </source>
</reference>
<accession>F5Y610</accession>
<dbReference type="SUPFAM" id="SSF52266">
    <property type="entry name" value="SGNH hydrolase"/>
    <property type="match status" value="1"/>
</dbReference>
<dbReference type="Gene3D" id="3.40.50.1110">
    <property type="entry name" value="SGNH hydrolase"/>
    <property type="match status" value="1"/>
</dbReference>
<name>F5Y610_RAMTT</name>
<dbReference type="InterPro" id="IPR013830">
    <property type="entry name" value="SGNH_hydro"/>
</dbReference>
<dbReference type="RefSeq" id="WP_013899747.1">
    <property type="nucleotide sequence ID" value="NC_015677.1"/>
</dbReference>
<sequence>MDAWTAAACGALSAALTGVVLLQAARLQRAIQLAERHRALPLFQRRRPGAPLRILLLGDSTGVGVGCDPASHSIGARLARDWPDAEIVNACSSGARVRDTLARVARESPQWRRFDLVLLQVGGNDVLRFARLDALRRDLQELLARLAGIADHVVWAGLANVGRAPLFIPPFSWLLSGQARRCCRLFAECARQADVAFIDFYREPSEDPFSADAPRYYAHDGLHPSGEAYAYCYRAMRPVIARALA</sequence>
<dbReference type="PANTHER" id="PTHR30383:SF5">
    <property type="entry name" value="SGNH HYDROLASE-TYPE ESTERASE DOMAIN-CONTAINING PROTEIN"/>
    <property type="match status" value="1"/>
</dbReference>
<dbReference type="InterPro" id="IPR051532">
    <property type="entry name" value="Ester_Hydrolysis_Enzymes"/>
</dbReference>
<dbReference type="OrthoDB" id="9804395at2"/>
<dbReference type="GO" id="GO:0004622">
    <property type="term" value="F:phosphatidylcholine lysophospholipase activity"/>
    <property type="evidence" value="ECO:0007669"/>
    <property type="project" value="TreeGrafter"/>
</dbReference>
<dbReference type="Pfam" id="PF13472">
    <property type="entry name" value="Lipase_GDSL_2"/>
    <property type="match status" value="1"/>
</dbReference>
<protein>
    <submittedName>
        <fullName evidence="2">Esterase (Lipase)-like protein</fullName>
    </submittedName>
</protein>
<dbReference type="AlphaFoldDB" id="F5Y610"/>
<evidence type="ECO:0000313" key="2">
    <source>
        <dbReference type="EMBL" id="AEG91514.1"/>
    </source>
</evidence>
<gene>
    <name evidence="2" type="ordered locus">Rta_04430</name>
</gene>
<evidence type="ECO:0000313" key="3">
    <source>
        <dbReference type="Proteomes" id="UP000008385"/>
    </source>
</evidence>
<feature type="domain" description="SGNH hydrolase-type esterase" evidence="1">
    <location>
        <begin position="56"/>
        <end position="230"/>
    </location>
</feature>
<proteinExistence type="predicted"/>
<dbReference type="eggNOG" id="COG2755">
    <property type="taxonomic scope" value="Bacteria"/>
</dbReference>
<evidence type="ECO:0000259" key="1">
    <source>
        <dbReference type="Pfam" id="PF13472"/>
    </source>
</evidence>
<keyword evidence="3" id="KW-1185">Reference proteome</keyword>
<reference evidence="3" key="1">
    <citation type="submission" date="2006-01" db="EMBL/GenBank/DDBJ databases">
        <title>Genome of the cyst-dividing bacterium Ramlibacter tataouinensis.</title>
        <authorList>
            <person name="Barakat M."/>
            <person name="Ortet P."/>
            <person name="De Luca G."/>
            <person name="Jourlin-Castelli C."/>
            <person name="Ansaldi M."/>
            <person name="Py B."/>
            <person name="Fichant G."/>
            <person name="Coutinho P."/>
            <person name="Voulhoux R."/>
            <person name="Bastien O."/>
            <person name="Roy S."/>
            <person name="Marechal E."/>
            <person name="Henrissat B."/>
            <person name="Quentin Y."/>
            <person name="Noirot P."/>
            <person name="Filloux A."/>
            <person name="Mejean V."/>
            <person name="DuBow M."/>
            <person name="Barras F."/>
            <person name="Heulin T."/>
        </authorList>
    </citation>
    <scope>NUCLEOTIDE SEQUENCE [LARGE SCALE GENOMIC DNA]</scope>
    <source>
        <strain evidence="3">ATCC BAA-407 / DSM 14655 / LMG 21543 / TTB310</strain>
    </source>
</reference>
<dbReference type="HOGENOM" id="CLU_1109567_0_0_4"/>
<dbReference type="KEGG" id="rta:Rta_04430"/>
<dbReference type="Proteomes" id="UP000008385">
    <property type="component" value="Chromosome"/>
</dbReference>
<organism evidence="2 3">
    <name type="scientific">Ramlibacter tataouinensis (strain ATCC BAA-407 / DSM 14655 / LMG 21543 / TTB310)</name>
    <dbReference type="NCBI Taxonomy" id="365046"/>
    <lineage>
        <taxon>Bacteria</taxon>
        <taxon>Pseudomonadati</taxon>
        <taxon>Pseudomonadota</taxon>
        <taxon>Betaproteobacteria</taxon>
        <taxon>Burkholderiales</taxon>
        <taxon>Comamonadaceae</taxon>
        <taxon>Ramlibacter</taxon>
    </lineage>
</organism>
<dbReference type="EMBL" id="CP000245">
    <property type="protein sequence ID" value="AEG91514.1"/>
    <property type="molecule type" value="Genomic_DNA"/>
</dbReference>
<dbReference type="PANTHER" id="PTHR30383">
    <property type="entry name" value="THIOESTERASE 1/PROTEASE 1/LYSOPHOSPHOLIPASE L1"/>
    <property type="match status" value="1"/>
</dbReference>